<dbReference type="PANTHER" id="PTHR47338">
    <property type="entry name" value="ZN(II)2CYS6 TRANSCRIPTION FACTOR (EUROFUNG)-RELATED"/>
    <property type="match status" value="1"/>
</dbReference>
<dbReference type="CDD" id="cd12148">
    <property type="entry name" value="fungal_TF_MHR"/>
    <property type="match status" value="1"/>
</dbReference>
<evidence type="ECO:0000256" key="1">
    <source>
        <dbReference type="ARBA" id="ARBA00004123"/>
    </source>
</evidence>
<evidence type="ECO:0000256" key="2">
    <source>
        <dbReference type="ARBA" id="ARBA00022723"/>
    </source>
</evidence>
<dbReference type="GO" id="GO:0003677">
    <property type="term" value="F:DNA binding"/>
    <property type="evidence" value="ECO:0007669"/>
    <property type="project" value="InterPro"/>
</dbReference>
<dbReference type="GO" id="GO:0006351">
    <property type="term" value="P:DNA-templated transcription"/>
    <property type="evidence" value="ECO:0007669"/>
    <property type="project" value="InterPro"/>
</dbReference>
<evidence type="ECO:0000256" key="5">
    <source>
        <dbReference type="ARBA" id="ARBA00023242"/>
    </source>
</evidence>
<name>A0A3D8RLY9_9HELO</name>
<keyword evidence="5" id="KW-0539">Nucleus</keyword>
<dbReference type="Pfam" id="PF04082">
    <property type="entry name" value="Fungal_trans"/>
    <property type="match status" value="1"/>
</dbReference>
<gene>
    <name evidence="7" type="ORF">BP6252_05953</name>
</gene>
<protein>
    <recommendedName>
        <fullName evidence="6">Xylanolytic transcriptional activator regulatory domain-containing protein</fullName>
    </recommendedName>
</protein>
<dbReference type="GO" id="GO:0008270">
    <property type="term" value="F:zinc ion binding"/>
    <property type="evidence" value="ECO:0007669"/>
    <property type="project" value="InterPro"/>
</dbReference>
<dbReference type="Proteomes" id="UP000256645">
    <property type="component" value="Unassembled WGS sequence"/>
</dbReference>
<keyword evidence="4" id="KW-0804">Transcription</keyword>
<evidence type="ECO:0000256" key="4">
    <source>
        <dbReference type="ARBA" id="ARBA00023163"/>
    </source>
</evidence>
<keyword evidence="3" id="KW-0805">Transcription regulation</keyword>
<keyword evidence="8" id="KW-1185">Reference proteome</keyword>
<dbReference type="AlphaFoldDB" id="A0A3D8RLY9"/>
<evidence type="ECO:0000313" key="8">
    <source>
        <dbReference type="Proteomes" id="UP000256645"/>
    </source>
</evidence>
<sequence>MLSISARLTTCVHPRYGNAVKATEYFINRAGDILHNEMYEPTLERIQAFFLLGVSEWIQGNRNRSAIHMGIAVRMANMLHLHREESYKIPENATTKEIIESESARRTFWILESQEHLYIEYNGAVAFPLSDISALLPSSEEEFAFGKVPEVRSALAGTEAANKNPDLASLPSRTLFATVVQAHNLWGQVARRAGRVARSEHEKADEVINKPWERKSNYLQLTQTLRDWEKSLPAQHHWSVWNFRGYKATFLERPYVSQVIVTRLSNIIIRRIYLDDILDFVLGRLRSDCPDPKFWSNMAFELYSNVRDLHDTFDTVCSLRLEGEDYPAILVFSIYICGSLAAYLFKWPQLCPLLASSAEPILNRSLEILGMLLPNWPIIQRWLDALQRIASPMRSQSQEEEQGLGGLNTYHFEPGLSFPSASPHPDGDLHPLPLRLN</sequence>
<dbReference type="STRING" id="1849047.A0A3D8RLY9"/>
<dbReference type="GO" id="GO:0005634">
    <property type="term" value="C:nucleus"/>
    <property type="evidence" value="ECO:0007669"/>
    <property type="project" value="UniProtKB-SubCell"/>
</dbReference>
<accession>A0A3D8RLY9</accession>
<evidence type="ECO:0000313" key="7">
    <source>
        <dbReference type="EMBL" id="RDW74811.1"/>
    </source>
</evidence>
<dbReference type="PANTHER" id="PTHR47338:SF5">
    <property type="entry name" value="ZN(II)2CYS6 TRANSCRIPTION FACTOR (EUROFUNG)"/>
    <property type="match status" value="1"/>
</dbReference>
<dbReference type="GO" id="GO:0000981">
    <property type="term" value="F:DNA-binding transcription factor activity, RNA polymerase II-specific"/>
    <property type="evidence" value="ECO:0007669"/>
    <property type="project" value="InterPro"/>
</dbReference>
<reference evidence="7 8" key="1">
    <citation type="journal article" date="2018" name="IMA Fungus">
        <title>IMA Genome-F 9: Draft genome sequence of Annulohypoxylon stygium, Aspergillus mulundensis, Berkeleyomyces basicola (syn. Thielaviopsis basicola), Ceratocystis smalleyi, two Cercospora beticola strains, Coleophoma cylindrospora, Fusarium fracticaudum, Phialophora cf. hyalina, and Morchella septimelata.</title>
        <authorList>
            <person name="Wingfield B.D."/>
            <person name="Bills G.F."/>
            <person name="Dong Y."/>
            <person name="Huang W."/>
            <person name="Nel W.J."/>
            <person name="Swalarsk-Parry B.S."/>
            <person name="Vaghefi N."/>
            <person name="Wilken P.M."/>
            <person name="An Z."/>
            <person name="de Beer Z.W."/>
            <person name="De Vos L."/>
            <person name="Chen L."/>
            <person name="Duong T.A."/>
            <person name="Gao Y."/>
            <person name="Hammerbacher A."/>
            <person name="Kikkert J.R."/>
            <person name="Li Y."/>
            <person name="Li H."/>
            <person name="Li K."/>
            <person name="Li Q."/>
            <person name="Liu X."/>
            <person name="Ma X."/>
            <person name="Naidoo K."/>
            <person name="Pethybridge S.J."/>
            <person name="Sun J."/>
            <person name="Steenkamp E.T."/>
            <person name="van der Nest M.A."/>
            <person name="van Wyk S."/>
            <person name="Wingfield M.J."/>
            <person name="Xiong C."/>
            <person name="Yue Q."/>
            <person name="Zhang X."/>
        </authorList>
    </citation>
    <scope>NUCLEOTIDE SEQUENCE [LARGE SCALE GENOMIC DNA]</scope>
    <source>
        <strain evidence="7 8">BP6252</strain>
    </source>
</reference>
<dbReference type="InterPro" id="IPR007219">
    <property type="entry name" value="XnlR_reg_dom"/>
</dbReference>
<organism evidence="7 8">
    <name type="scientific">Coleophoma cylindrospora</name>
    <dbReference type="NCBI Taxonomy" id="1849047"/>
    <lineage>
        <taxon>Eukaryota</taxon>
        <taxon>Fungi</taxon>
        <taxon>Dikarya</taxon>
        <taxon>Ascomycota</taxon>
        <taxon>Pezizomycotina</taxon>
        <taxon>Leotiomycetes</taxon>
        <taxon>Helotiales</taxon>
        <taxon>Dermateaceae</taxon>
        <taxon>Coleophoma</taxon>
    </lineage>
</organism>
<keyword evidence="2" id="KW-0479">Metal-binding</keyword>
<proteinExistence type="predicted"/>
<dbReference type="OrthoDB" id="2399539at2759"/>
<comment type="caution">
    <text evidence="7">The sequence shown here is derived from an EMBL/GenBank/DDBJ whole genome shotgun (WGS) entry which is preliminary data.</text>
</comment>
<dbReference type="InterPro" id="IPR050815">
    <property type="entry name" value="TF_fung"/>
</dbReference>
<comment type="subcellular location">
    <subcellularLocation>
        <location evidence="1">Nucleus</location>
    </subcellularLocation>
</comment>
<dbReference type="EMBL" id="PDLM01000006">
    <property type="protein sequence ID" value="RDW74811.1"/>
    <property type="molecule type" value="Genomic_DNA"/>
</dbReference>
<evidence type="ECO:0000256" key="3">
    <source>
        <dbReference type="ARBA" id="ARBA00023015"/>
    </source>
</evidence>
<evidence type="ECO:0000259" key="6">
    <source>
        <dbReference type="Pfam" id="PF04082"/>
    </source>
</evidence>
<feature type="domain" description="Xylanolytic transcriptional activator regulatory" evidence="6">
    <location>
        <begin position="40"/>
        <end position="141"/>
    </location>
</feature>